<evidence type="ECO:0000313" key="2">
    <source>
        <dbReference type="EMBL" id="SKA61860.1"/>
    </source>
</evidence>
<dbReference type="InterPro" id="IPR010657">
    <property type="entry name" value="ImpA_N"/>
</dbReference>
<organism evidence="2 3">
    <name type="scientific">Enterovibrio nigricans DSM 22720</name>
    <dbReference type="NCBI Taxonomy" id="1121868"/>
    <lineage>
        <taxon>Bacteria</taxon>
        <taxon>Pseudomonadati</taxon>
        <taxon>Pseudomonadota</taxon>
        <taxon>Gammaproteobacteria</taxon>
        <taxon>Vibrionales</taxon>
        <taxon>Vibrionaceae</taxon>
        <taxon>Enterovibrio</taxon>
    </lineage>
</organism>
<gene>
    <name evidence="2" type="ORF">SAMN02745132_03537</name>
</gene>
<dbReference type="PANTHER" id="PTHR37024">
    <property type="entry name" value="TYPE VI SECRETION SYSTEM DUF2094 AND IMPA-RELATED DOMAIN PROTEIN"/>
    <property type="match status" value="1"/>
</dbReference>
<evidence type="ECO:0000313" key="3">
    <source>
        <dbReference type="Proteomes" id="UP000190162"/>
    </source>
</evidence>
<dbReference type="PANTHER" id="PTHR37024:SF3">
    <property type="entry name" value="TYPE VI SECRETION SYSTEM PROTEIN TSSA"/>
    <property type="match status" value="1"/>
</dbReference>
<dbReference type="AlphaFoldDB" id="A0A1T4VA40"/>
<keyword evidence="3" id="KW-1185">Reference proteome</keyword>
<reference evidence="3" key="1">
    <citation type="submission" date="2017-02" db="EMBL/GenBank/DDBJ databases">
        <authorList>
            <person name="Varghese N."/>
            <person name="Submissions S."/>
        </authorList>
    </citation>
    <scope>NUCLEOTIDE SEQUENCE [LARGE SCALE GENOMIC DNA]</scope>
    <source>
        <strain evidence="3">DSM 22720</strain>
    </source>
</reference>
<evidence type="ECO:0000259" key="1">
    <source>
        <dbReference type="Pfam" id="PF06812"/>
    </source>
</evidence>
<name>A0A1T4VA40_9GAMM</name>
<dbReference type="EMBL" id="FUXU01000058">
    <property type="protein sequence ID" value="SKA61860.1"/>
    <property type="molecule type" value="Genomic_DNA"/>
</dbReference>
<protein>
    <submittedName>
        <fullName evidence="2">Type VI secretion-associated protein, VC_A0119 family</fullName>
    </submittedName>
</protein>
<dbReference type="Proteomes" id="UP000190162">
    <property type="component" value="Unassembled WGS sequence"/>
</dbReference>
<feature type="domain" description="ImpA N-terminal" evidence="1">
    <location>
        <begin position="10"/>
        <end position="120"/>
    </location>
</feature>
<dbReference type="Pfam" id="PF06812">
    <property type="entry name" value="ImpA_N"/>
    <property type="match status" value="1"/>
</dbReference>
<accession>A0A1T4VA40</accession>
<sequence>MADFNVDPFLSPISDASPTGEDARYELAYELMEAEVKKFGSLFGETVDWNVVEKNAAEVLCHYSKDLKAACYLVRAMLETKQLHGLEQGFAILLALVERFGGGLHPTRKRGRDGAIEWLNHQMKLALPKEESSSPSWSVLSECLELVEKT</sequence>
<proteinExistence type="predicted"/>